<dbReference type="SFLD" id="SFLDG01152">
    <property type="entry name" value="Main.3:_Omega-_and_Tau-like"/>
    <property type="match status" value="1"/>
</dbReference>
<dbReference type="RefSeq" id="WP_126129234.1">
    <property type="nucleotide sequence ID" value="NZ_CP034464.1"/>
</dbReference>
<dbReference type="InterPro" id="IPR036282">
    <property type="entry name" value="Glutathione-S-Trfase_C_sf"/>
</dbReference>
<dbReference type="InterPro" id="IPR010987">
    <property type="entry name" value="Glutathione-S-Trfase_C-like"/>
</dbReference>
<feature type="domain" description="GST C-terminal" evidence="5">
    <location>
        <begin position="85"/>
        <end position="213"/>
    </location>
</feature>
<dbReference type="Gene3D" id="3.40.30.10">
    <property type="entry name" value="Glutaredoxin"/>
    <property type="match status" value="1"/>
</dbReference>
<dbReference type="SUPFAM" id="SSF52833">
    <property type="entry name" value="Thioredoxin-like"/>
    <property type="match status" value="1"/>
</dbReference>
<dbReference type="SFLD" id="SFLDG00358">
    <property type="entry name" value="Main_(cytGST)"/>
    <property type="match status" value="1"/>
</dbReference>
<dbReference type="PROSITE" id="PS50404">
    <property type="entry name" value="GST_NTER"/>
    <property type="match status" value="1"/>
</dbReference>
<dbReference type="InterPro" id="IPR004045">
    <property type="entry name" value="Glutathione_S-Trfase_N"/>
</dbReference>
<dbReference type="PANTHER" id="PTHR43968">
    <property type="match status" value="1"/>
</dbReference>
<evidence type="ECO:0000313" key="7">
    <source>
        <dbReference type="Proteomes" id="UP000275663"/>
    </source>
</evidence>
<dbReference type="PANTHER" id="PTHR43968:SF6">
    <property type="entry name" value="GLUTATHIONE S-TRANSFERASE OMEGA"/>
    <property type="match status" value="1"/>
</dbReference>
<dbReference type="GO" id="GO:0004364">
    <property type="term" value="F:glutathione transferase activity"/>
    <property type="evidence" value="ECO:0007669"/>
    <property type="project" value="UniProtKB-EC"/>
</dbReference>
<organism evidence="6 7">
    <name type="scientific">Undibacterium parvum</name>
    <dbReference type="NCBI Taxonomy" id="401471"/>
    <lineage>
        <taxon>Bacteria</taxon>
        <taxon>Pseudomonadati</taxon>
        <taxon>Pseudomonadota</taxon>
        <taxon>Betaproteobacteria</taxon>
        <taxon>Burkholderiales</taxon>
        <taxon>Oxalobacteraceae</taxon>
        <taxon>Undibacterium</taxon>
    </lineage>
</organism>
<dbReference type="AlphaFoldDB" id="A0A3S9HP55"/>
<protein>
    <recommendedName>
        <fullName evidence="1">glutathione transferase</fullName>
        <ecNumber evidence="1">2.5.1.18</ecNumber>
    </recommendedName>
</protein>
<gene>
    <name evidence="6" type="ORF">EJN92_18830</name>
</gene>
<feature type="domain" description="GST N-terminal" evidence="4">
    <location>
        <begin position="3"/>
        <end position="81"/>
    </location>
</feature>
<dbReference type="InterPro" id="IPR045073">
    <property type="entry name" value="Omega/Tau-like"/>
</dbReference>
<dbReference type="KEGG" id="upv:EJN92_18830"/>
<evidence type="ECO:0000259" key="5">
    <source>
        <dbReference type="PROSITE" id="PS50405"/>
    </source>
</evidence>
<keyword evidence="7" id="KW-1185">Reference proteome</keyword>
<evidence type="ECO:0000259" key="4">
    <source>
        <dbReference type="PROSITE" id="PS50404"/>
    </source>
</evidence>
<sequence length="224" mass="25563">MTSKFVLVSHVLCPYVQRVAIVLAEKGIVYQRIDIDLKNKPAWFLAISPLAKTPVLLVGEQAIFESSVICEYLDETRLPKLHPEHALLRARQRAWMEFGSSILSTIAGFYNAVDGQALSAKSQELHEKLKQLELLLQDGPYFSGLQFNLVDAVFAPVLRYFEVFETVFGIDFFADTPKVRTWWRHLAQRPSVKHAVGANYAELLLDFLKARPVMLVENYRQRLA</sequence>
<dbReference type="Pfam" id="PF13409">
    <property type="entry name" value="GST_N_2"/>
    <property type="match status" value="1"/>
</dbReference>
<dbReference type="EMBL" id="CP034464">
    <property type="protein sequence ID" value="AZP13865.1"/>
    <property type="molecule type" value="Genomic_DNA"/>
</dbReference>
<dbReference type="InterPro" id="IPR040079">
    <property type="entry name" value="Glutathione_S-Trfase"/>
</dbReference>
<dbReference type="InterPro" id="IPR004046">
    <property type="entry name" value="GST_C"/>
</dbReference>
<dbReference type="Proteomes" id="UP000275663">
    <property type="component" value="Chromosome"/>
</dbReference>
<keyword evidence="2 6" id="KW-0808">Transferase</keyword>
<evidence type="ECO:0000256" key="3">
    <source>
        <dbReference type="ARBA" id="ARBA00047960"/>
    </source>
</evidence>
<evidence type="ECO:0000313" key="6">
    <source>
        <dbReference type="EMBL" id="AZP13865.1"/>
    </source>
</evidence>
<comment type="catalytic activity">
    <reaction evidence="3">
        <text>RX + glutathione = an S-substituted glutathione + a halide anion + H(+)</text>
        <dbReference type="Rhea" id="RHEA:16437"/>
        <dbReference type="ChEBI" id="CHEBI:15378"/>
        <dbReference type="ChEBI" id="CHEBI:16042"/>
        <dbReference type="ChEBI" id="CHEBI:17792"/>
        <dbReference type="ChEBI" id="CHEBI:57925"/>
        <dbReference type="ChEBI" id="CHEBI:90779"/>
        <dbReference type="EC" id="2.5.1.18"/>
    </reaction>
</comment>
<dbReference type="InterPro" id="IPR036249">
    <property type="entry name" value="Thioredoxin-like_sf"/>
</dbReference>
<dbReference type="InterPro" id="IPR050983">
    <property type="entry name" value="GST_Omega/HSP26"/>
</dbReference>
<evidence type="ECO:0000256" key="2">
    <source>
        <dbReference type="ARBA" id="ARBA00022679"/>
    </source>
</evidence>
<dbReference type="PROSITE" id="PS50405">
    <property type="entry name" value="GST_CTER"/>
    <property type="match status" value="1"/>
</dbReference>
<dbReference type="EC" id="2.5.1.18" evidence="1"/>
<name>A0A3S9HP55_9BURK</name>
<dbReference type="OrthoDB" id="3828095at2"/>
<dbReference type="SFLD" id="SFLDS00019">
    <property type="entry name" value="Glutathione_Transferase_(cytos"/>
    <property type="match status" value="1"/>
</dbReference>
<dbReference type="SUPFAM" id="SSF47616">
    <property type="entry name" value="GST C-terminal domain-like"/>
    <property type="match status" value="1"/>
</dbReference>
<accession>A0A3S9HP55</accession>
<dbReference type="Pfam" id="PF00043">
    <property type="entry name" value="GST_C"/>
    <property type="match status" value="1"/>
</dbReference>
<dbReference type="Gene3D" id="1.20.1050.10">
    <property type="match status" value="1"/>
</dbReference>
<reference evidence="6 7" key="1">
    <citation type="journal article" date="2011" name="Int. J. Syst. Evol. Microbiol.">
        <title>Description of Undibacterium oligocarboniphilum sp. nov., isolated from purified water, and Undibacterium pigrum strain CCUG 49012 as the type strain of Undibacterium parvum sp. nov., and emended descriptions of the genus Undibacterium and the species Undibacterium pigrum.</title>
        <authorList>
            <person name="Eder W."/>
            <person name="Wanner G."/>
            <person name="Ludwig W."/>
            <person name="Busse H.J."/>
            <person name="Ziemke-Kageler F."/>
            <person name="Lang E."/>
        </authorList>
    </citation>
    <scope>NUCLEOTIDE SEQUENCE [LARGE SCALE GENOMIC DNA]</scope>
    <source>
        <strain evidence="6 7">DSM 23061</strain>
    </source>
</reference>
<evidence type="ECO:0000256" key="1">
    <source>
        <dbReference type="ARBA" id="ARBA00012452"/>
    </source>
</evidence>
<dbReference type="GO" id="GO:0005737">
    <property type="term" value="C:cytoplasm"/>
    <property type="evidence" value="ECO:0007669"/>
    <property type="project" value="TreeGrafter"/>
</dbReference>
<proteinExistence type="predicted"/>